<dbReference type="PROSITE" id="PS50088">
    <property type="entry name" value="ANK_REPEAT"/>
    <property type="match status" value="2"/>
</dbReference>
<evidence type="ECO:0000313" key="6">
    <source>
        <dbReference type="Proteomes" id="UP000664169"/>
    </source>
</evidence>
<dbReference type="InterPro" id="IPR027417">
    <property type="entry name" value="P-loop_NTPase"/>
</dbReference>
<keyword evidence="6" id="KW-1185">Reference proteome</keyword>
<feature type="domain" description="Nucleoside phosphorylase" evidence="3">
    <location>
        <begin position="25"/>
        <end position="316"/>
    </location>
</feature>
<dbReference type="InterPro" id="IPR000845">
    <property type="entry name" value="Nucleoside_phosphorylase_d"/>
</dbReference>
<dbReference type="Proteomes" id="UP000664169">
    <property type="component" value="Unassembled WGS sequence"/>
</dbReference>
<evidence type="ECO:0000259" key="4">
    <source>
        <dbReference type="Pfam" id="PF24883"/>
    </source>
</evidence>
<proteinExistence type="predicted"/>
<dbReference type="SUPFAM" id="SSF48403">
    <property type="entry name" value="Ankyrin repeat"/>
    <property type="match status" value="1"/>
</dbReference>
<evidence type="ECO:0000313" key="5">
    <source>
        <dbReference type="EMBL" id="CAF9916397.1"/>
    </source>
</evidence>
<sequence>MSQGFHGDQSWGVSGISLYHHDYTVGWICALPCEVAAAEAMLDAVHRALPNPPNDKNVYCLGSISGHNVAITTLPLGIPGTTAATAVAIRMLSTFRSISIPLLVGVGGGVPKDDIRLGDVVVGVPLAGHNAIVQYDFGKTLSSGTIQRIGNLNKPKEQLLAAAAMVRASHQAAPSKMPEFIERALQNKHLLKNGYGYPGPENDILVTGACEHVSETQECHMCEPWVIVRKPRLDGNPRIHYGPIGSGNQVVKNREVRDRLAKTLGNLCFEMEAAGIMDCFPALVIRGICDYCDSYKTKDFQPYAALAAAAFAKELLESLPHETKPALFKTVIEPQMEIVVEKLNFDEARSRLLTIRDPHPETLRWILNHKIYRTWLDDSQFASHRGLLWIKAKPGAGKSTLMKYLLSRADATTITISFFFIARGTEMQRTTLGMYRSLLYQLVKHVPELAYSLDLLTLTGQLGHLEVLRSLFKTAVELMQKPLTCYIDALDESSEDEIRELLEDLEAIMENIPLGCFRVCCASRYYPYISVQAGLDLHLDNEDGHTTDIVNYVNAKLRIGGSGETAKIKAEIVHKASGIFLWVVLVVQILRREYDRGRIHAMRKKLNETPPELNNLFREILLRDNENLQDLVACLQWVLYSERPLEVAEFYHGVLCMDDQYFLTPINVTNQDMLRFITSSSKGLLEPTQSRRPKVQLIHESVKEYLLEGPLTELWPGFASLAVGPSHAAIVNCCERYLSFVYIDFSHAAHMTFRRTDYGPTHPETPIPMDLLHGLSIENAGVTLGMPLTIYARTMILRHAEVCEMYGIPQFELLKTLSTSARSKNTRTLMLKTVSALVQSIQTEIPGHLEADLMLKLVQTCLPLLLNRYLSAGLDSRISVKSREVGILHGLREGFTEILKILLRPIPNALIDIDQYSGSLERIRTMSRARHAKRGFGPFLSLLALYSDTNFITYLLEDKVWAYYQDPGWLNQLTIIYIRRKLGYGEWNSYDDFDGEVDCSRPYVRQLLHIAAMVGDVPIFDKLLEIGLDPTAKDDKGMTAMHYTAIHGHVEILLKLMRLADMEAKDHCDHTPLAVAVSEGSFAAVRLLLQAGAKTDVKMPWWIGSAETMGIRQLLRQLAVVPPTSATLACQIEDQIRNLVKLNTSRTERDSNVAVKYTRFEKENRVPFDKGRLDLRSFGIDPENTGSPLWNRSDYIS</sequence>
<name>A0A8H3F5K5_9LECA</name>
<keyword evidence="1" id="KW-0677">Repeat</keyword>
<dbReference type="Gene3D" id="3.40.50.300">
    <property type="entry name" value="P-loop containing nucleotide triphosphate hydrolases"/>
    <property type="match status" value="1"/>
</dbReference>
<feature type="repeat" description="ANK" evidence="2">
    <location>
        <begin position="1068"/>
        <end position="1100"/>
    </location>
</feature>
<dbReference type="OrthoDB" id="194358at2759"/>
<organism evidence="5 6">
    <name type="scientific">Gomphillus americanus</name>
    <dbReference type="NCBI Taxonomy" id="1940652"/>
    <lineage>
        <taxon>Eukaryota</taxon>
        <taxon>Fungi</taxon>
        <taxon>Dikarya</taxon>
        <taxon>Ascomycota</taxon>
        <taxon>Pezizomycotina</taxon>
        <taxon>Lecanoromycetes</taxon>
        <taxon>OSLEUM clade</taxon>
        <taxon>Ostropomycetidae</taxon>
        <taxon>Ostropales</taxon>
        <taxon>Graphidaceae</taxon>
        <taxon>Gomphilloideae</taxon>
        <taxon>Gomphillus</taxon>
    </lineage>
</organism>
<dbReference type="GO" id="GO:0003824">
    <property type="term" value="F:catalytic activity"/>
    <property type="evidence" value="ECO:0007669"/>
    <property type="project" value="InterPro"/>
</dbReference>
<dbReference type="InterPro" id="IPR035994">
    <property type="entry name" value="Nucleoside_phosphorylase_sf"/>
</dbReference>
<dbReference type="Gene3D" id="1.25.40.20">
    <property type="entry name" value="Ankyrin repeat-containing domain"/>
    <property type="match status" value="1"/>
</dbReference>
<dbReference type="InterPro" id="IPR053137">
    <property type="entry name" value="NLR-like"/>
</dbReference>
<dbReference type="Gene3D" id="3.40.50.1580">
    <property type="entry name" value="Nucleoside phosphorylase domain"/>
    <property type="match status" value="1"/>
</dbReference>
<dbReference type="GO" id="GO:0009116">
    <property type="term" value="P:nucleoside metabolic process"/>
    <property type="evidence" value="ECO:0007669"/>
    <property type="project" value="InterPro"/>
</dbReference>
<gene>
    <name evidence="5" type="ORF">GOMPHAMPRED_000985</name>
</gene>
<dbReference type="SUPFAM" id="SSF52540">
    <property type="entry name" value="P-loop containing nucleoside triphosphate hydrolases"/>
    <property type="match status" value="1"/>
</dbReference>
<reference evidence="5" key="1">
    <citation type="submission" date="2021-03" db="EMBL/GenBank/DDBJ databases">
        <authorList>
            <person name="Tagirdzhanova G."/>
        </authorList>
    </citation>
    <scope>NUCLEOTIDE SEQUENCE</scope>
</reference>
<dbReference type="PRINTS" id="PR01415">
    <property type="entry name" value="ANKYRIN"/>
</dbReference>
<evidence type="ECO:0008006" key="7">
    <source>
        <dbReference type="Google" id="ProtNLM"/>
    </source>
</evidence>
<evidence type="ECO:0000259" key="3">
    <source>
        <dbReference type="Pfam" id="PF01048"/>
    </source>
</evidence>
<dbReference type="Pfam" id="PF12796">
    <property type="entry name" value="Ank_2"/>
    <property type="match status" value="1"/>
</dbReference>
<keyword evidence="2" id="KW-0040">ANK repeat</keyword>
<protein>
    <recommendedName>
        <fullName evidence="7">Nucleoside phosphorylase domain-containing protein</fullName>
    </recommendedName>
</protein>
<dbReference type="PROSITE" id="PS50297">
    <property type="entry name" value="ANK_REP_REGION"/>
    <property type="match status" value="1"/>
</dbReference>
<evidence type="ECO:0000256" key="2">
    <source>
        <dbReference type="PROSITE-ProRule" id="PRU00023"/>
    </source>
</evidence>
<dbReference type="Pfam" id="PF01048">
    <property type="entry name" value="PNP_UDP_1"/>
    <property type="match status" value="1"/>
</dbReference>
<comment type="caution">
    <text evidence="5">The sequence shown here is derived from an EMBL/GenBank/DDBJ whole genome shotgun (WGS) entry which is preliminary data.</text>
</comment>
<feature type="domain" description="Nephrocystin 3-like N-terminal" evidence="4">
    <location>
        <begin position="362"/>
        <end position="524"/>
    </location>
</feature>
<dbReference type="SMART" id="SM00248">
    <property type="entry name" value="ANK"/>
    <property type="match status" value="3"/>
</dbReference>
<evidence type="ECO:0000256" key="1">
    <source>
        <dbReference type="ARBA" id="ARBA00022737"/>
    </source>
</evidence>
<dbReference type="EMBL" id="CAJPDQ010000011">
    <property type="protein sequence ID" value="CAF9916397.1"/>
    <property type="molecule type" value="Genomic_DNA"/>
</dbReference>
<dbReference type="InterPro" id="IPR036770">
    <property type="entry name" value="Ankyrin_rpt-contain_sf"/>
</dbReference>
<dbReference type="SUPFAM" id="SSF53167">
    <property type="entry name" value="Purine and uridine phosphorylases"/>
    <property type="match status" value="1"/>
</dbReference>
<dbReference type="PANTHER" id="PTHR46082:SF11">
    <property type="entry name" value="AAA+ ATPASE DOMAIN-CONTAINING PROTEIN-RELATED"/>
    <property type="match status" value="1"/>
</dbReference>
<dbReference type="AlphaFoldDB" id="A0A8H3F5K5"/>
<dbReference type="InterPro" id="IPR056884">
    <property type="entry name" value="NPHP3-like_N"/>
</dbReference>
<dbReference type="Pfam" id="PF24883">
    <property type="entry name" value="NPHP3_N"/>
    <property type="match status" value="1"/>
</dbReference>
<feature type="repeat" description="ANK" evidence="2">
    <location>
        <begin position="1008"/>
        <end position="1035"/>
    </location>
</feature>
<dbReference type="InterPro" id="IPR002110">
    <property type="entry name" value="Ankyrin_rpt"/>
</dbReference>
<dbReference type="PANTHER" id="PTHR46082">
    <property type="entry name" value="ATP/GTP-BINDING PROTEIN-RELATED"/>
    <property type="match status" value="1"/>
</dbReference>
<accession>A0A8H3F5K5</accession>